<comment type="caution">
    <text evidence="3">The sequence shown here is derived from an EMBL/GenBank/DDBJ whole genome shotgun (WGS) entry which is preliminary data.</text>
</comment>
<evidence type="ECO:0000313" key="5">
    <source>
        <dbReference type="Proteomes" id="UP000663829"/>
    </source>
</evidence>
<dbReference type="OrthoDB" id="6252479at2759"/>
<dbReference type="Gene3D" id="2.60.40.60">
    <property type="entry name" value="Cadherins"/>
    <property type="match status" value="1"/>
</dbReference>
<keyword evidence="2" id="KW-0732">Signal</keyword>
<protein>
    <recommendedName>
        <fullName evidence="6">Cadherin domain-containing protein</fullName>
    </recommendedName>
</protein>
<dbReference type="Proteomes" id="UP000681722">
    <property type="component" value="Unassembled WGS sequence"/>
</dbReference>
<dbReference type="AlphaFoldDB" id="A0A813UBG8"/>
<dbReference type="EMBL" id="CAJOBC010000617">
    <property type="protein sequence ID" value="CAF3607549.1"/>
    <property type="molecule type" value="Genomic_DNA"/>
</dbReference>
<dbReference type="PANTHER" id="PTHR24028">
    <property type="entry name" value="CADHERIN-87A"/>
    <property type="match status" value="1"/>
</dbReference>
<evidence type="ECO:0000313" key="3">
    <source>
        <dbReference type="EMBL" id="CAF0821111.1"/>
    </source>
</evidence>
<dbReference type="InterPro" id="IPR015919">
    <property type="entry name" value="Cadherin-like_sf"/>
</dbReference>
<accession>A0A813UBG8</accession>
<name>A0A813UBG8_9BILA</name>
<gene>
    <name evidence="3" type="ORF">GPM918_LOCUS4550</name>
    <name evidence="4" type="ORF">SRO942_LOCUS4551</name>
</gene>
<keyword evidence="5" id="KW-1185">Reference proteome</keyword>
<dbReference type="CDD" id="cd11304">
    <property type="entry name" value="Cadherin_repeat"/>
    <property type="match status" value="1"/>
</dbReference>
<dbReference type="InterPro" id="IPR050174">
    <property type="entry name" value="Protocadherin/Cadherin-CA"/>
</dbReference>
<dbReference type="GO" id="GO:0005886">
    <property type="term" value="C:plasma membrane"/>
    <property type="evidence" value="ECO:0007669"/>
    <property type="project" value="TreeGrafter"/>
</dbReference>
<feature type="non-terminal residue" evidence="3">
    <location>
        <position position="231"/>
    </location>
</feature>
<sequence>MLLILLPSIILIFLNIQYCETIISKILPSVSILEESPLSTTLVDLQSYLNTLGFRSEHYSTSAIILLQSQTSAPFEYINGTIRLKSRLGIEKKKKKKENRFKIIKYCCCCCCFFSIVDREEYCKKRLCNCDPKLNNNNQCNFTITLTANIDTPPYNYILSLPITCVDLNDNAPKFSQLESTITIAENAPRGHRVPLETATDSDSSQYGISEYRLLWLNNTSTKAFSIDYDN</sequence>
<dbReference type="GO" id="GO:0007155">
    <property type="term" value="P:cell adhesion"/>
    <property type="evidence" value="ECO:0007669"/>
    <property type="project" value="TreeGrafter"/>
</dbReference>
<evidence type="ECO:0008006" key="6">
    <source>
        <dbReference type="Google" id="ProtNLM"/>
    </source>
</evidence>
<dbReference type="EMBL" id="CAJNOQ010000617">
    <property type="protein sequence ID" value="CAF0821111.1"/>
    <property type="molecule type" value="Genomic_DNA"/>
</dbReference>
<keyword evidence="1" id="KW-0325">Glycoprotein</keyword>
<reference evidence="3" key="1">
    <citation type="submission" date="2021-02" db="EMBL/GenBank/DDBJ databases">
        <authorList>
            <person name="Nowell W R."/>
        </authorList>
    </citation>
    <scope>NUCLEOTIDE SEQUENCE</scope>
</reference>
<dbReference type="SUPFAM" id="SSF49313">
    <property type="entry name" value="Cadherin-like"/>
    <property type="match status" value="1"/>
</dbReference>
<organism evidence="3 5">
    <name type="scientific">Didymodactylos carnosus</name>
    <dbReference type="NCBI Taxonomy" id="1234261"/>
    <lineage>
        <taxon>Eukaryota</taxon>
        <taxon>Metazoa</taxon>
        <taxon>Spiralia</taxon>
        <taxon>Gnathifera</taxon>
        <taxon>Rotifera</taxon>
        <taxon>Eurotatoria</taxon>
        <taxon>Bdelloidea</taxon>
        <taxon>Philodinida</taxon>
        <taxon>Philodinidae</taxon>
        <taxon>Didymodactylos</taxon>
    </lineage>
</organism>
<feature type="chain" id="PRO_5036223105" description="Cadherin domain-containing protein" evidence="2">
    <location>
        <begin position="22"/>
        <end position="231"/>
    </location>
</feature>
<evidence type="ECO:0000256" key="1">
    <source>
        <dbReference type="ARBA" id="ARBA00023180"/>
    </source>
</evidence>
<dbReference type="Proteomes" id="UP000663829">
    <property type="component" value="Unassembled WGS sequence"/>
</dbReference>
<dbReference type="GO" id="GO:0005509">
    <property type="term" value="F:calcium ion binding"/>
    <property type="evidence" value="ECO:0007669"/>
    <property type="project" value="InterPro"/>
</dbReference>
<feature type="signal peptide" evidence="2">
    <location>
        <begin position="1"/>
        <end position="21"/>
    </location>
</feature>
<proteinExistence type="predicted"/>
<dbReference type="PANTHER" id="PTHR24028:SF328">
    <property type="entry name" value="CADHERIN-3"/>
    <property type="match status" value="1"/>
</dbReference>
<evidence type="ECO:0000256" key="2">
    <source>
        <dbReference type="SAM" id="SignalP"/>
    </source>
</evidence>
<evidence type="ECO:0000313" key="4">
    <source>
        <dbReference type="EMBL" id="CAF3607549.1"/>
    </source>
</evidence>